<sequence>MKQLGQGMFEVVVFGGLAATVLIAGFVSLPQSGSQTGGSGGTHDVTLAAAAASVADMVEQWERPPPIPQQKPSLPPVQTAATQAPEIPQIKLSEAPRALAQLSMPLPATATERAVQVDTAPPPPPEPVQAPEPKPEHKPAPKPKKKAPPGDAVTSKQDSAGRAAQRAAGTAGGTEAGTGTAQASAKSAGKQAELNAIWEARVSARLRKGIRYPRGNHGDGGVQVSFTLDSKGNVLSYRIARSSGVAALDQAAQRLLKSIRRFPKAPKGLQVTQRQFDTTLTYRAPK</sequence>
<organism evidence="13 14">
    <name type="scientific">Tritonibacter multivorans</name>
    <dbReference type="NCBI Taxonomy" id="928856"/>
    <lineage>
        <taxon>Bacteria</taxon>
        <taxon>Pseudomonadati</taxon>
        <taxon>Pseudomonadota</taxon>
        <taxon>Alphaproteobacteria</taxon>
        <taxon>Rhodobacterales</taxon>
        <taxon>Paracoccaceae</taxon>
        <taxon>Tritonibacter</taxon>
    </lineage>
</organism>
<dbReference type="STRING" id="928856.SAMN04488049_11326"/>
<dbReference type="InterPro" id="IPR006260">
    <property type="entry name" value="TonB/TolA_C"/>
</dbReference>
<keyword evidence="9 11" id="KW-0472">Membrane</keyword>
<keyword evidence="4" id="KW-1003">Cell membrane</keyword>
<dbReference type="GO" id="GO:0098797">
    <property type="term" value="C:plasma membrane protein complex"/>
    <property type="evidence" value="ECO:0007669"/>
    <property type="project" value="TreeGrafter"/>
</dbReference>
<name>A0A0P1FZQ0_9RHOB</name>
<accession>A0A0P1FZQ0</accession>
<feature type="domain" description="TonB C-terminal" evidence="12">
    <location>
        <begin position="194"/>
        <end position="286"/>
    </location>
</feature>
<feature type="compositionally biased region" description="Low complexity" evidence="10">
    <location>
        <begin position="177"/>
        <end position="192"/>
    </location>
</feature>
<evidence type="ECO:0000256" key="6">
    <source>
        <dbReference type="ARBA" id="ARBA00022692"/>
    </source>
</evidence>
<dbReference type="EMBL" id="CYSD01000002">
    <property type="protein sequence ID" value="CUH74864.1"/>
    <property type="molecule type" value="Genomic_DNA"/>
</dbReference>
<feature type="transmembrane region" description="Helical" evidence="11">
    <location>
        <begin position="7"/>
        <end position="29"/>
    </location>
</feature>
<evidence type="ECO:0000313" key="14">
    <source>
        <dbReference type="Proteomes" id="UP000052022"/>
    </source>
</evidence>
<keyword evidence="8 11" id="KW-1133">Transmembrane helix</keyword>
<dbReference type="OrthoDB" id="7722272at2"/>
<dbReference type="InterPro" id="IPR037682">
    <property type="entry name" value="TonB_C"/>
</dbReference>
<evidence type="ECO:0000256" key="9">
    <source>
        <dbReference type="ARBA" id="ARBA00023136"/>
    </source>
</evidence>
<evidence type="ECO:0000256" key="4">
    <source>
        <dbReference type="ARBA" id="ARBA00022475"/>
    </source>
</evidence>
<dbReference type="PANTHER" id="PTHR33446">
    <property type="entry name" value="PROTEIN TONB-RELATED"/>
    <property type="match status" value="1"/>
</dbReference>
<dbReference type="NCBIfam" id="TIGR01352">
    <property type="entry name" value="tonB_Cterm"/>
    <property type="match status" value="1"/>
</dbReference>
<dbReference type="InterPro" id="IPR051045">
    <property type="entry name" value="TonB-dependent_transducer"/>
</dbReference>
<feature type="compositionally biased region" description="Low complexity" evidence="10">
    <location>
        <begin position="160"/>
        <end position="169"/>
    </location>
</feature>
<evidence type="ECO:0000256" key="2">
    <source>
        <dbReference type="ARBA" id="ARBA00006555"/>
    </source>
</evidence>
<protein>
    <recommendedName>
        <fullName evidence="12">TonB C-terminal domain-containing protein</fullName>
    </recommendedName>
</protein>
<reference evidence="13 14" key="1">
    <citation type="submission" date="2015-09" db="EMBL/GenBank/DDBJ databases">
        <authorList>
            <consortium name="Swine Surveillance"/>
        </authorList>
    </citation>
    <scope>NUCLEOTIDE SEQUENCE [LARGE SCALE GENOMIC DNA]</scope>
    <source>
        <strain evidence="13 14">CECT 7557</strain>
    </source>
</reference>
<dbReference type="Proteomes" id="UP000052022">
    <property type="component" value="Unassembled WGS sequence"/>
</dbReference>
<evidence type="ECO:0000259" key="12">
    <source>
        <dbReference type="PROSITE" id="PS52015"/>
    </source>
</evidence>
<feature type="compositionally biased region" description="Pro residues" evidence="10">
    <location>
        <begin position="120"/>
        <end position="132"/>
    </location>
</feature>
<keyword evidence="7" id="KW-0653">Protein transport</keyword>
<dbReference type="Pfam" id="PF13103">
    <property type="entry name" value="TonB_2"/>
    <property type="match status" value="1"/>
</dbReference>
<evidence type="ECO:0000313" key="13">
    <source>
        <dbReference type="EMBL" id="CUH74864.1"/>
    </source>
</evidence>
<evidence type="ECO:0000256" key="3">
    <source>
        <dbReference type="ARBA" id="ARBA00022448"/>
    </source>
</evidence>
<dbReference type="PANTHER" id="PTHR33446:SF2">
    <property type="entry name" value="PROTEIN TONB"/>
    <property type="match status" value="1"/>
</dbReference>
<evidence type="ECO:0000256" key="10">
    <source>
        <dbReference type="SAM" id="MobiDB-lite"/>
    </source>
</evidence>
<keyword evidence="6 11" id="KW-0812">Transmembrane</keyword>
<dbReference type="AlphaFoldDB" id="A0A0P1FZQ0"/>
<keyword evidence="14" id="KW-1185">Reference proteome</keyword>
<dbReference type="Gene3D" id="3.30.1150.10">
    <property type="match status" value="1"/>
</dbReference>
<feature type="region of interest" description="Disordered" evidence="10">
    <location>
        <begin position="63"/>
        <end position="84"/>
    </location>
</feature>
<comment type="subcellular location">
    <subcellularLocation>
        <location evidence="1">Cell inner membrane</location>
        <topology evidence="1">Single-pass membrane protein</topology>
        <orientation evidence="1">Periplasmic side</orientation>
    </subcellularLocation>
</comment>
<evidence type="ECO:0000256" key="5">
    <source>
        <dbReference type="ARBA" id="ARBA00022519"/>
    </source>
</evidence>
<keyword evidence="3" id="KW-0813">Transport</keyword>
<evidence type="ECO:0000256" key="7">
    <source>
        <dbReference type="ARBA" id="ARBA00022927"/>
    </source>
</evidence>
<feature type="compositionally biased region" description="Pro residues" evidence="10">
    <location>
        <begin position="63"/>
        <end position="75"/>
    </location>
</feature>
<dbReference type="SUPFAM" id="SSF74653">
    <property type="entry name" value="TolA/TonB C-terminal domain"/>
    <property type="match status" value="1"/>
</dbReference>
<feature type="region of interest" description="Disordered" evidence="10">
    <location>
        <begin position="114"/>
        <end position="192"/>
    </location>
</feature>
<dbReference type="PROSITE" id="PS52015">
    <property type="entry name" value="TONB_CTD"/>
    <property type="match status" value="1"/>
</dbReference>
<gene>
    <name evidence="13" type="ORF">TRM7557_00116</name>
</gene>
<evidence type="ECO:0000256" key="8">
    <source>
        <dbReference type="ARBA" id="ARBA00022989"/>
    </source>
</evidence>
<proteinExistence type="inferred from homology"/>
<evidence type="ECO:0000256" key="1">
    <source>
        <dbReference type="ARBA" id="ARBA00004383"/>
    </source>
</evidence>
<evidence type="ECO:0000256" key="11">
    <source>
        <dbReference type="SAM" id="Phobius"/>
    </source>
</evidence>
<keyword evidence="5" id="KW-0997">Cell inner membrane</keyword>
<comment type="similarity">
    <text evidence="2">Belongs to the TonB family.</text>
</comment>
<dbReference type="GO" id="GO:0031992">
    <property type="term" value="F:energy transducer activity"/>
    <property type="evidence" value="ECO:0007669"/>
    <property type="project" value="TreeGrafter"/>
</dbReference>
<dbReference type="GO" id="GO:0015031">
    <property type="term" value="P:protein transport"/>
    <property type="evidence" value="ECO:0007669"/>
    <property type="project" value="UniProtKB-KW"/>
</dbReference>
<dbReference type="GO" id="GO:0055085">
    <property type="term" value="P:transmembrane transport"/>
    <property type="evidence" value="ECO:0007669"/>
    <property type="project" value="InterPro"/>
</dbReference>